<keyword evidence="2" id="KW-0433">Leucine-rich repeat</keyword>
<dbReference type="AlphaFoldDB" id="A0AAN7FP17"/>
<dbReference type="InterPro" id="IPR051848">
    <property type="entry name" value="PGIP"/>
</dbReference>
<organism evidence="6 7">
    <name type="scientific">Quercus rubra</name>
    <name type="common">Northern red oak</name>
    <name type="synonym">Quercus borealis</name>
    <dbReference type="NCBI Taxonomy" id="3512"/>
    <lineage>
        <taxon>Eukaryota</taxon>
        <taxon>Viridiplantae</taxon>
        <taxon>Streptophyta</taxon>
        <taxon>Embryophyta</taxon>
        <taxon>Tracheophyta</taxon>
        <taxon>Spermatophyta</taxon>
        <taxon>Magnoliopsida</taxon>
        <taxon>eudicotyledons</taxon>
        <taxon>Gunneridae</taxon>
        <taxon>Pentapetalae</taxon>
        <taxon>rosids</taxon>
        <taxon>fabids</taxon>
        <taxon>Fagales</taxon>
        <taxon>Fagaceae</taxon>
        <taxon>Quercus</taxon>
    </lineage>
</organism>
<comment type="subcellular location">
    <subcellularLocation>
        <location evidence="1">Cell envelope</location>
    </subcellularLocation>
</comment>
<dbReference type="Gene3D" id="3.80.10.10">
    <property type="entry name" value="Ribonuclease Inhibitor"/>
    <property type="match status" value="1"/>
</dbReference>
<proteinExistence type="inferred from homology"/>
<dbReference type="Pfam" id="PF08263">
    <property type="entry name" value="LRRNT_2"/>
    <property type="match status" value="1"/>
</dbReference>
<dbReference type="PANTHER" id="PTHR48059:SF4">
    <property type="entry name" value="POLYGALACTURONASE INHIBITOR 1-RELATED"/>
    <property type="match status" value="1"/>
</dbReference>
<gene>
    <name evidence="6" type="ORF">RGQ29_018464</name>
</gene>
<comment type="caution">
    <text evidence="6">The sequence shown here is derived from an EMBL/GenBank/DDBJ whole genome shotgun (WGS) entry which is preliminary data.</text>
</comment>
<dbReference type="InterPro" id="IPR001611">
    <property type="entry name" value="Leu-rich_rpt"/>
</dbReference>
<feature type="non-terminal residue" evidence="6">
    <location>
        <position position="173"/>
    </location>
</feature>
<reference evidence="6 7" key="1">
    <citation type="journal article" date="2023" name="G3 (Bethesda)">
        <title>A haplotype-resolved chromosome-scale genome for Quercus rubra L. provides insights into the genetics of adaptive traits for red oak species.</title>
        <authorList>
            <person name="Kapoor B."/>
            <person name="Jenkins J."/>
            <person name="Schmutz J."/>
            <person name="Zhebentyayeva T."/>
            <person name="Kuelheim C."/>
            <person name="Coggeshall M."/>
            <person name="Heim C."/>
            <person name="Lasky J.R."/>
            <person name="Leites L."/>
            <person name="Islam-Faridi N."/>
            <person name="Romero-Severson J."/>
            <person name="DeLeo V.L."/>
            <person name="Lucas S.M."/>
            <person name="Lazic D."/>
            <person name="Gailing O."/>
            <person name="Carlson J."/>
            <person name="Staton M."/>
        </authorList>
    </citation>
    <scope>NUCLEOTIDE SEQUENCE [LARGE SCALE GENOMIC DNA]</scope>
    <source>
        <strain evidence="6">Pseudo-F2</strain>
    </source>
</reference>
<comment type="similarity">
    <text evidence="4">Belongs to the polygalacturonase-inhibiting protein family.</text>
</comment>
<name>A0AAN7FP17_QUERU</name>
<evidence type="ECO:0000256" key="2">
    <source>
        <dbReference type="ARBA" id="ARBA00022614"/>
    </source>
</evidence>
<dbReference type="PANTHER" id="PTHR48059">
    <property type="entry name" value="POLYGALACTURONASE INHIBITOR 1"/>
    <property type="match status" value="1"/>
</dbReference>
<keyword evidence="7" id="KW-1185">Reference proteome</keyword>
<dbReference type="InterPro" id="IPR013210">
    <property type="entry name" value="LRR_N_plant-typ"/>
</dbReference>
<evidence type="ECO:0000259" key="5">
    <source>
        <dbReference type="Pfam" id="PF08263"/>
    </source>
</evidence>
<evidence type="ECO:0000256" key="3">
    <source>
        <dbReference type="ARBA" id="ARBA00022737"/>
    </source>
</evidence>
<sequence>MNLLWFQPTTVASALGNETDHLALLKIKESKTNDPHEVMSSWNDSIHFCNWHGVTCSLRHQRVTTLNLKWNNLGGSISPYIGNLTFLRKLAVCFDCNISTLFVTSRLKSLSIFTTSSNKLTGTVPPSLSNMSSLTIISISQNQLNGTLPAKIGLTLPNLKYLALVSMSSLGLL</sequence>
<evidence type="ECO:0000256" key="1">
    <source>
        <dbReference type="ARBA" id="ARBA00004196"/>
    </source>
</evidence>
<dbReference type="Pfam" id="PF00560">
    <property type="entry name" value="LRR_1"/>
    <property type="match status" value="2"/>
</dbReference>
<dbReference type="EMBL" id="JAXUIC010000004">
    <property type="protein sequence ID" value="KAK4594766.1"/>
    <property type="molecule type" value="Genomic_DNA"/>
</dbReference>
<evidence type="ECO:0000313" key="6">
    <source>
        <dbReference type="EMBL" id="KAK4594766.1"/>
    </source>
</evidence>
<feature type="domain" description="Leucine-rich repeat-containing N-terminal plant-type" evidence="5">
    <location>
        <begin position="18"/>
        <end position="57"/>
    </location>
</feature>
<dbReference type="InterPro" id="IPR032675">
    <property type="entry name" value="LRR_dom_sf"/>
</dbReference>
<evidence type="ECO:0000313" key="7">
    <source>
        <dbReference type="Proteomes" id="UP001324115"/>
    </source>
</evidence>
<dbReference type="Proteomes" id="UP001324115">
    <property type="component" value="Unassembled WGS sequence"/>
</dbReference>
<dbReference type="SUPFAM" id="SSF52058">
    <property type="entry name" value="L domain-like"/>
    <property type="match status" value="1"/>
</dbReference>
<accession>A0AAN7FP17</accession>
<protein>
    <recommendedName>
        <fullName evidence="5">Leucine-rich repeat-containing N-terminal plant-type domain-containing protein</fullName>
    </recommendedName>
</protein>
<keyword evidence="3" id="KW-0677">Repeat</keyword>
<evidence type="ECO:0000256" key="4">
    <source>
        <dbReference type="ARBA" id="ARBA00038043"/>
    </source>
</evidence>